<proteinExistence type="inferred from homology"/>
<dbReference type="InterPro" id="IPR001753">
    <property type="entry name" value="Enoyl-CoA_hydra/iso"/>
</dbReference>
<dbReference type="AlphaFoldDB" id="A0A4Y8WY34"/>
<protein>
    <recommendedName>
        <fullName evidence="2">enoyl-CoA hydratase</fullName>
        <ecNumber evidence="2">4.2.1.17</ecNumber>
    </recommendedName>
</protein>
<sequence length="263" mass="27843">MSPDPATPAEPLVLFTAEDGIGTMTINRPAARNAMDQAVQAAVREVLDEVERREDVHVLIVTGAGDKAFVAGADIGEIASRGPLDGLAGRMQGLYSRMAAMETPTVAAVNGYAFGGGCELALACDVRIASERAQFALPETGLGIMPAAGGCQRLARLVGVGHATEMILTGRRVPADEALRMGLVTAVTAPEDLMARARETAEAIASRGPLANRLAKTVIERAFDVDRETGLLLERLSVGILYAHTERDEGTAAFFDKRAPRYR</sequence>
<dbReference type="Pfam" id="PF00378">
    <property type="entry name" value="ECH_1"/>
    <property type="match status" value="1"/>
</dbReference>
<dbReference type="FunFam" id="3.90.226.10:FF:000009">
    <property type="entry name" value="Carnitinyl-CoA dehydratase"/>
    <property type="match status" value="1"/>
</dbReference>
<dbReference type="InterPro" id="IPR018376">
    <property type="entry name" value="Enoyl-CoA_hyd/isom_CS"/>
</dbReference>
<dbReference type="PROSITE" id="PS00166">
    <property type="entry name" value="ENOYL_COA_HYDRATASE"/>
    <property type="match status" value="1"/>
</dbReference>
<accession>A0A4Y8WY34</accession>
<comment type="similarity">
    <text evidence="1 6">Belongs to the enoyl-CoA hydratase/isomerase family.</text>
</comment>
<evidence type="ECO:0000256" key="5">
    <source>
        <dbReference type="ARBA" id="ARBA00023717"/>
    </source>
</evidence>
<comment type="caution">
    <text evidence="7">The sequence shown here is derived from an EMBL/GenBank/DDBJ whole genome shotgun (WGS) entry which is preliminary data.</text>
</comment>
<dbReference type="EMBL" id="JACHMC010000001">
    <property type="protein sequence ID" value="MBB4883824.1"/>
    <property type="molecule type" value="Genomic_DNA"/>
</dbReference>
<dbReference type="GO" id="GO:0004300">
    <property type="term" value="F:enoyl-CoA hydratase activity"/>
    <property type="evidence" value="ECO:0007669"/>
    <property type="project" value="UniProtKB-EC"/>
</dbReference>
<dbReference type="Gene3D" id="1.10.12.10">
    <property type="entry name" value="Lyase 2-enoyl-coa Hydratase, Chain A, domain 2"/>
    <property type="match status" value="1"/>
</dbReference>
<dbReference type="CDD" id="cd06558">
    <property type="entry name" value="crotonase-like"/>
    <property type="match status" value="1"/>
</dbReference>
<dbReference type="Gene3D" id="3.90.226.10">
    <property type="entry name" value="2-enoyl-CoA Hydratase, Chain A, domain 1"/>
    <property type="match status" value="1"/>
</dbReference>
<dbReference type="RefSeq" id="WP_135030552.1">
    <property type="nucleotide sequence ID" value="NZ_BMLA01000004.1"/>
</dbReference>
<dbReference type="EC" id="4.2.1.17" evidence="2"/>
<comment type="catalytic activity">
    <reaction evidence="4">
        <text>a (3S)-3-hydroxyacyl-CoA = a (2E)-enoyl-CoA + H2O</text>
        <dbReference type="Rhea" id="RHEA:16105"/>
        <dbReference type="ChEBI" id="CHEBI:15377"/>
        <dbReference type="ChEBI" id="CHEBI:57318"/>
        <dbReference type="ChEBI" id="CHEBI:58856"/>
        <dbReference type="EC" id="4.2.1.17"/>
    </reaction>
</comment>
<comment type="catalytic activity">
    <reaction evidence="5">
        <text>a 4-saturated-(3S)-3-hydroxyacyl-CoA = a (3E)-enoyl-CoA + H2O</text>
        <dbReference type="Rhea" id="RHEA:20724"/>
        <dbReference type="ChEBI" id="CHEBI:15377"/>
        <dbReference type="ChEBI" id="CHEBI:58521"/>
        <dbReference type="ChEBI" id="CHEBI:137480"/>
        <dbReference type="EC" id="4.2.1.17"/>
    </reaction>
</comment>
<evidence type="ECO:0000313" key="8">
    <source>
        <dbReference type="Proteomes" id="UP000560081"/>
    </source>
</evidence>
<dbReference type="InterPro" id="IPR014748">
    <property type="entry name" value="Enoyl-CoA_hydra_C"/>
</dbReference>
<dbReference type="Proteomes" id="UP000560081">
    <property type="component" value="Unassembled WGS sequence"/>
</dbReference>
<evidence type="ECO:0000256" key="3">
    <source>
        <dbReference type="ARBA" id="ARBA00023239"/>
    </source>
</evidence>
<dbReference type="OrthoDB" id="9790967at2"/>
<evidence type="ECO:0000256" key="2">
    <source>
        <dbReference type="ARBA" id="ARBA00012076"/>
    </source>
</evidence>
<evidence type="ECO:0000313" key="7">
    <source>
        <dbReference type="EMBL" id="MBB4883824.1"/>
    </source>
</evidence>
<evidence type="ECO:0000256" key="6">
    <source>
        <dbReference type="RuleBase" id="RU003707"/>
    </source>
</evidence>
<dbReference type="GO" id="GO:0006635">
    <property type="term" value="P:fatty acid beta-oxidation"/>
    <property type="evidence" value="ECO:0007669"/>
    <property type="project" value="TreeGrafter"/>
</dbReference>
<dbReference type="PANTHER" id="PTHR11941">
    <property type="entry name" value="ENOYL-COA HYDRATASE-RELATED"/>
    <property type="match status" value="1"/>
</dbReference>
<dbReference type="PANTHER" id="PTHR11941:SF54">
    <property type="entry name" value="ENOYL-COA HYDRATASE, MITOCHONDRIAL"/>
    <property type="match status" value="1"/>
</dbReference>
<keyword evidence="8" id="KW-1185">Reference proteome</keyword>
<evidence type="ECO:0000256" key="1">
    <source>
        <dbReference type="ARBA" id="ARBA00005254"/>
    </source>
</evidence>
<dbReference type="InterPro" id="IPR029045">
    <property type="entry name" value="ClpP/crotonase-like_dom_sf"/>
</dbReference>
<gene>
    <name evidence="7" type="ORF">BJ976_002175</name>
</gene>
<dbReference type="SUPFAM" id="SSF52096">
    <property type="entry name" value="ClpP/crotonase"/>
    <property type="match status" value="1"/>
</dbReference>
<keyword evidence="3 7" id="KW-0456">Lyase</keyword>
<reference evidence="7 8" key="1">
    <citation type="submission" date="2020-08" db="EMBL/GenBank/DDBJ databases">
        <title>Sequencing the genomes of 1000 actinobacteria strains.</title>
        <authorList>
            <person name="Klenk H.-P."/>
        </authorList>
    </citation>
    <scope>NUCLEOTIDE SEQUENCE [LARGE SCALE GENOMIC DNA]</scope>
    <source>
        <strain evidence="7 8">DSM 19079</strain>
    </source>
</reference>
<organism evidence="7 8">
    <name type="scientific">Micrococcus flavus</name>
    <dbReference type="NCBI Taxonomy" id="384602"/>
    <lineage>
        <taxon>Bacteria</taxon>
        <taxon>Bacillati</taxon>
        <taxon>Actinomycetota</taxon>
        <taxon>Actinomycetes</taxon>
        <taxon>Micrococcales</taxon>
        <taxon>Micrococcaceae</taxon>
        <taxon>Micrococcus</taxon>
    </lineage>
</organism>
<evidence type="ECO:0000256" key="4">
    <source>
        <dbReference type="ARBA" id="ARBA00023709"/>
    </source>
</evidence>
<name>A0A4Y8WY34_9MICC</name>